<dbReference type="Proteomes" id="UP000219922">
    <property type="component" value="Unassembled WGS sequence"/>
</dbReference>
<comment type="caution">
    <text evidence="1">The sequence shown here is derived from an EMBL/GenBank/DDBJ whole genome shotgun (WGS) entry which is preliminary data.</text>
</comment>
<reference evidence="1 2" key="1">
    <citation type="submission" date="2017-09" db="EMBL/GenBank/DDBJ databases">
        <title>Large-scale bioinformatics analysis of Bacillus genomes uncovers conserved roles of natural products in bacterial physiology.</title>
        <authorList>
            <consortium name="Agbiome Team Llc"/>
            <person name="Bleich R.M."/>
            <person name="Grubbs K.J."/>
            <person name="Santa Maria K.C."/>
            <person name="Allen S.E."/>
            <person name="Farag S."/>
            <person name="Shank E.A."/>
            <person name="Bowers A."/>
        </authorList>
    </citation>
    <scope>NUCLEOTIDE SEQUENCE [LARGE SCALE GENOMIC DNA]</scope>
    <source>
        <strain evidence="1 2">AFS092789</strain>
    </source>
</reference>
<evidence type="ECO:0000313" key="2">
    <source>
        <dbReference type="Proteomes" id="UP000219922"/>
    </source>
</evidence>
<dbReference type="RefSeq" id="WP_141463044.1">
    <property type="nucleotide sequence ID" value="NZ_NVMX01000332.1"/>
</dbReference>
<proteinExistence type="predicted"/>
<accession>A0A9X6SRY5</accession>
<protein>
    <submittedName>
        <fullName evidence="1">Uncharacterized protein</fullName>
    </submittedName>
</protein>
<feature type="non-terminal residue" evidence="1">
    <location>
        <position position="93"/>
    </location>
</feature>
<dbReference type="EMBL" id="NVMX01000332">
    <property type="protein sequence ID" value="PDZ93901.1"/>
    <property type="molecule type" value="Genomic_DNA"/>
</dbReference>
<dbReference type="AlphaFoldDB" id="A0A9X6SRY5"/>
<organism evidence="1 2">
    <name type="scientific">Bacillus cereus</name>
    <dbReference type="NCBI Taxonomy" id="1396"/>
    <lineage>
        <taxon>Bacteria</taxon>
        <taxon>Bacillati</taxon>
        <taxon>Bacillota</taxon>
        <taxon>Bacilli</taxon>
        <taxon>Bacillales</taxon>
        <taxon>Bacillaceae</taxon>
        <taxon>Bacillus</taxon>
        <taxon>Bacillus cereus group</taxon>
    </lineage>
</organism>
<sequence length="93" mass="10886">MITERNKNILNKLMEYTIPKDIVPVYDLLAKYPERLRFVKDHNGVKNLVFISTAPSESFIFEVPYFSIITKKKGKAPHTFESKVSYTPEDIYK</sequence>
<evidence type="ECO:0000313" key="1">
    <source>
        <dbReference type="EMBL" id="PDZ93901.1"/>
    </source>
</evidence>
<name>A0A9X6SRY5_BACCE</name>
<gene>
    <name evidence="1" type="ORF">CON36_36735</name>
</gene>